<keyword evidence="1" id="KW-0812">Transmembrane</keyword>
<protein>
    <submittedName>
        <fullName evidence="2">Uncharacterized protein</fullName>
    </submittedName>
</protein>
<name>A0A2P2KDY0_RHIMU</name>
<feature type="transmembrane region" description="Helical" evidence="1">
    <location>
        <begin position="50"/>
        <end position="72"/>
    </location>
</feature>
<feature type="transmembrane region" description="Helical" evidence="1">
    <location>
        <begin position="20"/>
        <end position="38"/>
    </location>
</feature>
<dbReference type="EMBL" id="GGEC01023462">
    <property type="protein sequence ID" value="MBX03946.1"/>
    <property type="molecule type" value="Transcribed_RNA"/>
</dbReference>
<organism evidence="2">
    <name type="scientific">Rhizophora mucronata</name>
    <name type="common">Asiatic mangrove</name>
    <dbReference type="NCBI Taxonomy" id="61149"/>
    <lineage>
        <taxon>Eukaryota</taxon>
        <taxon>Viridiplantae</taxon>
        <taxon>Streptophyta</taxon>
        <taxon>Embryophyta</taxon>
        <taxon>Tracheophyta</taxon>
        <taxon>Spermatophyta</taxon>
        <taxon>Magnoliopsida</taxon>
        <taxon>eudicotyledons</taxon>
        <taxon>Gunneridae</taxon>
        <taxon>Pentapetalae</taxon>
        <taxon>rosids</taxon>
        <taxon>fabids</taxon>
        <taxon>Malpighiales</taxon>
        <taxon>Rhizophoraceae</taxon>
        <taxon>Rhizophora</taxon>
    </lineage>
</organism>
<reference evidence="2" key="1">
    <citation type="submission" date="2018-02" db="EMBL/GenBank/DDBJ databases">
        <title>Rhizophora mucronata_Transcriptome.</title>
        <authorList>
            <person name="Meera S.P."/>
            <person name="Sreeshan A."/>
            <person name="Augustine A."/>
        </authorList>
    </citation>
    <scope>NUCLEOTIDE SEQUENCE</scope>
    <source>
        <tissue evidence="2">Leaf</tissue>
    </source>
</reference>
<evidence type="ECO:0000313" key="2">
    <source>
        <dbReference type="EMBL" id="MBX03946.1"/>
    </source>
</evidence>
<proteinExistence type="predicted"/>
<sequence length="74" mass="8357">MLTLSFIHLHTQVYNIHNSLPGLLGYLILFATQAFVPQRQLLHRGLLSPLPVPLVSSHFITTPMVLIFTSHIKL</sequence>
<keyword evidence="1" id="KW-1133">Transmembrane helix</keyword>
<accession>A0A2P2KDY0</accession>
<dbReference type="AlphaFoldDB" id="A0A2P2KDY0"/>
<evidence type="ECO:0000256" key="1">
    <source>
        <dbReference type="SAM" id="Phobius"/>
    </source>
</evidence>
<keyword evidence="1" id="KW-0472">Membrane</keyword>